<comment type="subcellular location">
    <subcellularLocation>
        <location evidence="1">Late endosome</location>
    </subcellularLocation>
</comment>
<dbReference type="SUPFAM" id="SSF140741">
    <property type="entry name" value="RUN domain-like"/>
    <property type="match status" value="1"/>
</dbReference>
<gene>
    <name evidence="12" type="ORF">WJX73_006216</name>
</gene>
<organism evidence="12 13">
    <name type="scientific">Symbiochloris irregularis</name>
    <dbReference type="NCBI Taxonomy" id="706552"/>
    <lineage>
        <taxon>Eukaryota</taxon>
        <taxon>Viridiplantae</taxon>
        <taxon>Chlorophyta</taxon>
        <taxon>core chlorophytes</taxon>
        <taxon>Trebouxiophyceae</taxon>
        <taxon>Trebouxiales</taxon>
        <taxon>Trebouxiaceae</taxon>
        <taxon>Symbiochloris</taxon>
    </lineage>
</organism>
<accession>A0AAW1PFJ0</accession>
<keyword evidence="5" id="KW-0967">Endosome</keyword>
<dbReference type="AlphaFoldDB" id="A0AAW1PFJ0"/>
<dbReference type="InterPro" id="IPR001683">
    <property type="entry name" value="PX_dom"/>
</dbReference>
<evidence type="ECO:0000256" key="2">
    <source>
        <dbReference type="ARBA" id="ARBA00022553"/>
    </source>
</evidence>
<keyword evidence="4" id="KW-0677">Repeat</keyword>
<evidence type="ECO:0008006" key="14">
    <source>
        <dbReference type="Google" id="ProtNLM"/>
    </source>
</evidence>
<dbReference type="GO" id="GO:0005770">
    <property type="term" value="C:late endosome"/>
    <property type="evidence" value="ECO:0007669"/>
    <property type="project" value="UniProtKB-SubCell"/>
</dbReference>
<keyword evidence="13" id="KW-1185">Reference proteome</keyword>
<evidence type="ECO:0000256" key="1">
    <source>
        <dbReference type="ARBA" id="ARBA00004603"/>
    </source>
</evidence>
<dbReference type="InterPro" id="IPR051366">
    <property type="entry name" value="DEF8"/>
</dbReference>
<feature type="domain" description="RUN" evidence="11">
    <location>
        <begin position="203"/>
        <end position="344"/>
    </location>
</feature>
<dbReference type="Proteomes" id="UP001465755">
    <property type="component" value="Unassembled WGS sequence"/>
</dbReference>
<keyword evidence="6" id="KW-0863">Zinc-finger</keyword>
<dbReference type="PANTHER" id="PTHR12326:SF3">
    <property type="entry name" value="DIFFERENTIALLY EXPRESSED IN FDCP 8 HOMOLOG"/>
    <property type="match status" value="1"/>
</dbReference>
<evidence type="ECO:0000313" key="13">
    <source>
        <dbReference type="Proteomes" id="UP001465755"/>
    </source>
</evidence>
<evidence type="ECO:0000256" key="5">
    <source>
        <dbReference type="ARBA" id="ARBA00022753"/>
    </source>
</evidence>
<dbReference type="InterPro" id="IPR037213">
    <property type="entry name" value="Run_dom_sf"/>
</dbReference>
<dbReference type="Pfam" id="PF00787">
    <property type="entry name" value="PX"/>
    <property type="match status" value="1"/>
</dbReference>
<dbReference type="Gene3D" id="1.20.58.900">
    <property type="match status" value="1"/>
</dbReference>
<dbReference type="GO" id="GO:0035091">
    <property type="term" value="F:phosphatidylinositol binding"/>
    <property type="evidence" value="ECO:0007669"/>
    <property type="project" value="InterPro"/>
</dbReference>
<dbReference type="Pfam" id="PF13901">
    <property type="entry name" value="RH_dom"/>
    <property type="match status" value="1"/>
</dbReference>
<protein>
    <recommendedName>
        <fullName evidence="14">PX domain-containing protein</fullName>
    </recommendedName>
</protein>
<dbReference type="Gene3D" id="3.30.1520.10">
    <property type="entry name" value="Phox-like domain"/>
    <property type="match status" value="1"/>
</dbReference>
<dbReference type="PROSITE" id="PS50826">
    <property type="entry name" value="RUN"/>
    <property type="match status" value="1"/>
</dbReference>
<dbReference type="PANTHER" id="PTHR12326">
    <property type="entry name" value="PLECKSTRIN HOMOLOGY DOMAIN CONTAINING PROTEIN"/>
    <property type="match status" value="1"/>
</dbReference>
<evidence type="ECO:0000256" key="4">
    <source>
        <dbReference type="ARBA" id="ARBA00022737"/>
    </source>
</evidence>
<dbReference type="SUPFAM" id="SSF64268">
    <property type="entry name" value="PX domain"/>
    <property type="match status" value="1"/>
</dbReference>
<dbReference type="GO" id="GO:0008270">
    <property type="term" value="F:zinc ion binding"/>
    <property type="evidence" value="ECO:0007669"/>
    <property type="project" value="UniProtKB-KW"/>
</dbReference>
<dbReference type="GO" id="GO:0006914">
    <property type="term" value="P:autophagy"/>
    <property type="evidence" value="ECO:0007669"/>
    <property type="project" value="UniProtKB-KW"/>
</dbReference>
<evidence type="ECO:0000256" key="3">
    <source>
        <dbReference type="ARBA" id="ARBA00022723"/>
    </source>
</evidence>
<evidence type="ECO:0000259" key="10">
    <source>
        <dbReference type="PROSITE" id="PS50195"/>
    </source>
</evidence>
<evidence type="ECO:0000313" key="12">
    <source>
        <dbReference type="EMBL" id="KAK9806594.1"/>
    </source>
</evidence>
<sequence length="969" mass="103041">MEGEHVLELLKEAVTDCTRAQEDAGIVPFTSSGLLLSAVESFLTAGLIGNRAVTADPWLVVTSIERAFPLQLAPAVEAAKAQAEPEQTRSLLQLWIIQAAADGSLATLISKVRSQPQVCTAYARTSAIRNRELTSGFQAAVEPLKGCVFQHVLELEAPADVTHQPASDVNAGEQRLVASELGDQIYGVAQGLLEMGMALDQPVTENPLLVLLLKLVQSLLVHGQLPRARATQQGWTSMLPHRVASAFDVLLAVEAVQGSMMGVKELQHQAGQSSAAVKVAMWLRKSLNEQALGARMLALCSAVNVLDVWFEGWAAVRQEAVMGKVLGMLASLDGIKFVLVVDAPTVEASQLGPMAMPQRAGQLLASFGRAIASAPSNLPQVLNSGAFSAAINSSQVAFRHASQSLNPGARAPPTLPAILTSGTWDALQGTGSGSVLTPLSTADGCAQPLSPATLAFLHSLGPLPGEGSQSSIGLSPLGQDLQADADALEILSGQEAAGNVDQDWPALQLPQPGSSLPDFEAGDSHADFLDQLLNPRPPESTVDAGRPPQSGPPSDITDEGRGPLAAPEVPGSRSADLDELLLQDMHDVLHESPDLEHSGLHYRRRPASSGPGRQALSVTVTGDNVQQNGAAGNTYTEYVLEVVGADGQAWEVAHRFRDFIALRSLLKEVEGVKLPESWLNLSRARSVTGQSRLTPEVVAARRGMLQHCLRDILAAPTALSCHPALLHFLGAPLPNSSPLQRDPGHAETLPETMPFSGGGRVRLITARPVRRSDEELLELQGGLCAGCQGELALEGPTSRWGFRSKPSNKGIKRCHFHSLLYCPDCHRGETAEVPACVLHEWDFTRYPVSNLALDFLESIYDQPLLCISAVNPGLFARIPLLARTRELRQRACKALAAASAAGPSAMAQVDALLAKAGSRRYMLDAAEFWAMRELVELSKGAFSSLPGWLSAILQRASDLTTSCLLAHNV</sequence>
<evidence type="ECO:0000256" key="6">
    <source>
        <dbReference type="ARBA" id="ARBA00022771"/>
    </source>
</evidence>
<feature type="region of interest" description="Disordered" evidence="9">
    <location>
        <begin position="529"/>
        <end position="572"/>
    </location>
</feature>
<dbReference type="InterPro" id="IPR025258">
    <property type="entry name" value="RH_dom"/>
</dbReference>
<keyword evidence="8" id="KW-0072">Autophagy</keyword>
<evidence type="ECO:0000256" key="7">
    <source>
        <dbReference type="ARBA" id="ARBA00022833"/>
    </source>
</evidence>
<name>A0AAW1PFJ0_9CHLO</name>
<reference evidence="12 13" key="1">
    <citation type="journal article" date="2024" name="Nat. Commun.">
        <title>Phylogenomics reveals the evolutionary origins of lichenization in chlorophyte algae.</title>
        <authorList>
            <person name="Puginier C."/>
            <person name="Libourel C."/>
            <person name="Otte J."/>
            <person name="Skaloud P."/>
            <person name="Haon M."/>
            <person name="Grisel S."/>
            <person name="Petersen M."/>
            <person name="Berrin J.G."/>
            <person name="Delaux P.M."/>
            <person name="Dal Grande F."/>
            <person name="Keller J."/>
        </authorList>
    </citation>
    <scope>NUCLEOTIDE SEQUENCE [LARGE SCALE GENOMIC DNA]</scope>
    <source>
        <strain evidence="12 13">SAG 2036</strain>
    </source>
</reference>
<dbReference type="InterPro" id="IPR036871">
    <property type="entry name" value="PX_dom_sf"/>
</dbReference>
<dbReference type="Pfam" id="PF02759">
    <property type="entry name" value="RUN"/>
    <property type="match status" value="1"/>
</dbReference>
<dbReference type="CDD" id="cd06093">
    <property type="entry name" value="PX_domain"/>
    <property type="match status" value="1"/>
</dbReference>
<evidence type="ECO:0000256" key="9">
    <source>
        <dbReference type="SAM" id="MobiDB-lite"/>
    </source>
</evidence>
<proteinExistence type="predicted"/>
<dbReference type="EMBL" id="JALJOQ010000036">
    <property type="protein sequence ID" value="KAK9806594.1"/>
    <property type="molecule type" value="Genomic_DNA"/>
</dbReference>
<evidence type="ECO:0000259" key="11">
    <source>
        <dbReference type="PROSITE" id="PS50826"/>
    </source>
</evidence>
<feature type="domain" description="PX" evidence="10">
    <location>
        <begin position="616"/>
        <end position="736"/>
    </location>
</feature>
<dbReference type="InterPro" id="IPR004012">
    <property type="entry name" value="Run_dom"/>
</dbReference>
<comment type="caution">
    <text evidence="12">The sequence shown here is derived from an EMBL/GenBank/DDBJ whole genome shotgun (WGS) entry which is preliminary data.</text>
</comment>
<dbReference type="SMART" id="SM01175">
    <property type="entry name" value="DUF4206"/>
    <property type="match status" value="1"/>
</dbReference>
<keyword evidence="2" id="KW-0597">Phosphoprotein</keyword>
<keyword evidence="3" id="KW-0479">Metal-binding</keyword>
<evidence type="ECO:0000256" key="8">
    <source>
        <dbReference type="ARBA" id="ARBA00023006"/>
    </source>
</evidence>
<keyword evidence="7" id="KW-0862">Zinc</keyword>
<dbReference type="PROSITE" id="PS50195">
    <property type="entry name" value="PX"/>
    <property type="match status" value="1"/>
</dbReference>